<dbReference type="AlphaFoldDB" id="A0A0F9QN41"/>
<sequence>MYSSPDLPPGLPVDLPPDLPPDLVPDLLPDLPMNLPVDWSSDLVCYRVGHLVCSGHAHSRTAVRGASINTWKTANRDPRKTRFASCHTVVVTRRRSHCSVVSHRLLCTIKLSCFVMFANTFLIRRTIFHLAYGAQVASLCHQYIHVFST</sequence>
<name>A0A0F9QN41_9ZZZZ</name>
<dbReference type="EMBL" id="LAZR01001483">
    <property type="protein sequence ID" value="KKN43864.1"/>
    <property type="molecule type" value="Genomic_DNA"/>
</dbReference>
<reference evidence="1" key="1">
    <citation type="journal article" date="2015" name="Nature">
        <title>Complex archaea that bridge the gap between prokaryotes and eukaryotes.</title>
        <authorList>
            <person name="Spang A."/>
            <person name="Saw J.H."/>
            <person name="Jorgensen S.L."/>
            <person name="Zaremba-Niedzwiedzka K."/>
            <person name="Martijn J."/>
            <person name="Lind A.E."/>
            <person name="van Eijk R."/>
            <person name="Schleper C."/>
            <person name="Guy L."/>
            <person name="Ettema T.J."/>
        </authorList>
    </citation>
    <scope>NUCLEOTIDE SEQUENCE</scope>
</reference>
<proteinExistence type="predicted"/>
<organism evidence="1">
    <name type="scientific">marine sediment metagenome</name>
    <dbReference type="NCBI Taxonomy" id="412755"/>
    <lineage>
        <taxon>unclassified sequences</taxon>
        <taxon>metagenomes</taxon>
        <taxon>ecological metagenomes</taxon>
    </lineage>
</organism>
<evidence type="ECO:0000313" key="1">
    <source>
        <dbReference type="EMBL" id="KKN43864.1"/>
    </source>
</evidence>
<protein>
    <submittedName>
        <fullName evidence="1">Uncharacterized protein</fullName>
    </submittedName>
</protein>
<comment type="caution">
    <text evidence="1">The sequence shown here is derived from an EMBL/GenBank/DDBJ whole genome shotgun (WGS) entry which is preliminary data.</text>
</comment>
<accession>A0A0F9QN41</accession>
<gene>
    <name evidence="1" type="ORF">LCGC14_0698780</name>
</gene>